<feature type="domain" description="SRCR" evidence="9">
    <location>
        <begin position="479"/>
        <end position="555"/>
    </location>
</feature>
<feature type="disulfide bond" evidence="7">
    <location>
        <begin position="545"/>
        <end position="555"/>
    </location>
</feature>
<dbReference type="Gene3D" id="3.10.250.10">
    <property type="entry name" value="SRCR-like domain"/>
    <property type="match status" value="6"/>
</dbReference>
<protein>
    <submittedName>
        <fullName evidence="11">Scavenger receptor cysteine-rich type 1 protein M130-like</fullName>
    </submittedName>
</protein>
<evidence type="ECO:0000256" key="4">
    <source>
        <dbReference type="ARBA" id="ARBA00022737"/>
    </source>
</evidence>
<dbReference type="Pfam" id="PF00530">
    <property type="entry name" value="SRCR"/>
    <property type="match status" value="6"/>
</dbReference>
<proteinExistence type="predicted"/>
<feature type="domain" description="SRCR" evidence="9">
    <location>
        <begin position="201"/>
        <end position="251"/>
    </location>
</feature>
<dbReference type="PANTHER" id="PTHR48071:SF15">
    <property type="entry name" value="SRCR DOMAIN-CONTAINING PROTEIN"/>
    <property type="match status" value="1"/>
</dbReference>
<organism evidence="10 11">
    <name type="scientific">Parambassis ranga</name>
    <name type="common">Indian glassy fish</name>
    <dbReference type="NCBI Taxonomy" id="210632"/>
    <lineage>
        <taxon>Eukaryota</taxon>
        <taxon>Metazoa</taxon>
        <taxon>Chordata</taxon>
        <taxon>Craniata</taxon>
        <taxon>Vertebrata</taxon>
        <taxon>Euteleostomi</taxon>
        <taxon>Actinopterygii</taxon>
        <taxon>Neopterygii</taxon>
        <taxon>Teleostei</taxon>
        <taxon>Neoteleostei</taxon>
        <taxon>Acanthomorphata</taxon>
        <taxon>Ovalentaria</taxon>
        <taxon>Ambassidae</taxon>
        <taxon>Parambassis</taxon>
    </lineage>
</organism>
<keyword evidence="4" id="KW-0677">Repeat</keyword>
<feature type="chain" id="PRO_5028350111" evidence="8">
    <location>
        <begin position="19"/>
        <end position="578"/>
    </location>
</feature>
<feature type="domain" description="SRCR" evidence="9">
    <location>
        <begin position="98"/>
        <end position="197"/>
    </location>
</feature>
<feature type="domain" description="SRCR" evidence="9">
    <location>
        <begin position="31"/>
        <end position="77"/>
    </location>
</feature>
<feature type="signal peptide" evidence="8">
    <location>
        <begin position="1"/>
        <end position="18"/>
    </location>
</feature>
<feature type="domain" description="SRCR" evidence="9">
    <location>
        <begin position="289"/>
        <end position="385"/>
    </location>
</feature>
<feature type="disulfide bond" evidence="7">
    <location>
        <begin position="166"/>
        <end position="176"/>
    </location>
</feature>
<comment type="caution">
    <text evidence="7">Lacks conserved residue(s) required for the propagation of feature annotation.</text>
</comment>
<feature type="domain" description="SRCR" evidence="9">
    <location>
        <begin position="390"/>
        <end position="438"/>
    </location>
</feature>
<dbReference type="OrthoDB" id="536948at2759"/>
<dbReference type="FunFam" id="3.10.250.10:FF:000013">
    <property type="entry name" value="CD163 molecule like 1"/>
    <property type="match status" value="2"/>
</dbReference>
<dbReference type="PRINTS" id="PR00258">
    <property type="entry name" value="SPERACTRCPTR"/>
</dbReference>
<dbReference type="InterPro" id="IPR036772">
    <property type="entry name" value="SRCR-like_dom_sf"/>
</dbReference>
<keyword evidence="3 8" id="KW-0732">Signal</keyword>
<keyword evidence="10" id="KW-1185">Reference proteome</keyword>
<gene>
    <name evidence="11" type="primary">LOC114444992</name>
</gene>
<dbReference type="GO" id="GO:0004252">
    <property type="term" value="F:serine-type endopeptidase activity"/>
    <property type="evidence" value="ECO:0007669"/>
    <property type="project" value="TreeGrafter"/>
</dbReference>
<dbReference type="InterPro" id="IPR001190">
    <property type="entry name" value="SRCR"/>
</dbReference>
<keyword evidence="2" id="KW-0964">Secreted</keyword>
<evidence type="ECO:0000256" key="1">
    <source>
        <dbReference type="ARBA" id="ARBA00004613"/>
    </source>
</evidence>
<feature type="disulfide bond" evidence="7">
    <location>
        <begin position="357"/>
        <end position="367"/>
    </location>
</feature>
<dbReference type="PANTHER" id="PTHR48071">
    <property type="entry name" value="SRCR DOMAIN-CONTAINING PROTEIN"/>
    <property type="match status" value="1"/>
</dbReference>
<evidence type="ECO:0000256" key="8">
    <source>
        <dbReference type="SAM" id="SignalP"/>
    </source>
</evidence>
<keyword evidence="5 7" id="KW-1015">Disulfide bond</keyword>
<dbReference type="Proteomes" id="UP000515145">
    <property type="component" value="Chromosome 2"/>
</dbReference>
<sequence length="578" mass="63012">MGHRALLLFVSLWSSGLCADDKHLPAVTAKVRLVGGASRCAGRLERKEHGEWTEVDDWFIDWNLTAAAAVCRQLDCGAVILVQRTFDNSIQIKCSESVRLVEGTNVCSGRLEVKSDQSWSSVCEDDFNQQNAEVVCRELGCGAPSVFKGGLYGAAEAPVWMRKFQCGGHESALLDCGSSRSTENSCSPGKAVGLTCSDPDVRLVGGANRCSGRLQVKQNGEWKEVDITSADWTMKKIAAICRQLDCGSPVSIKTSHRTTRTEVLEDEQHKHVGEDYISSNQEICCSDSVRLVEGTNVCSGRLEVKSDQSWSSVCEDDFNQQNAEVVCRELGCGAPSVFKGGLYGAAEAPVWMRKFQCGGHESALLDCGSSQTSCSPGKAVGLTCSDPDDVRLMGGANRCSGRLELKQHGVWKEVSRSDWTMKKTAVICQQLNCGSLVSIQVHTSERPSNVESKSQSKGYTITSEVTRSHCLEITCSESVRLVEGMCSGRLEVKSDQSWSSVCEDDFNQQNAEVVCRELGCGDPLVLQGVPYRASEPRVWSKEFHCEGNESALLECDSSSSATKEELQLVSSLLLYFLY</sequence>
<name>A0A6P7JG87_9TELE</name>
<dbReference type="GO" id="GO:0031638">
    <property type="term" value="P:zymogen activation"/>
    <property type="evidence" value="ECO:0007669"/>
    <property type="project" value="TreeGrafter"/>
</dbReference>
<evidence type="ECO:0000259" key="9">
    <source>
        <dbReference type="PROSITE" id="PS50287"/>
    </source>
</evidence>
<evidence type="ECO:0000256" key="2">
    <source>
        <dbReference type="ARBA" id="ARBA00022525"/>
    </source>
</evidence>
<dbReference type="GO" id="GO:0005886">
    <property type="term" value="C:plasma membrane"/>
    <property type="evidence" value="ECO:0007669"/>
    <property type="project" value="TreeGrafter"/>
</dbReference>
<dbReference type="AlphaFoldDB" id="A0A6P7JG87"/>
<accession>A0A6P7JG87</accession>
<evidence type="ECO:0000313" key="10">
    <source>
        <dbReference type="Proteomes" id="UP000515145"/>
    </source>
</evidence>
<dbReference type="InParanoid" id="A0A6P7JG87"/>
<dbReference type="PROSITE" id="PS50287">
    <property type="entry name" value="SRCR_2"/>
    <property type="match status" value="6"/>
</dbReference>
<evidence type="ECO:0000256" key="3">
    <source>
        <dbReference type="ARBA" id="ARBA00022729"/>
    </source>
</evidence>
<reference evidence="11" key="1">
    <citation type="submission" date="2025-08" db="UniProtKB">
        <authorList>
            <consortium name="RefSeq"/>
        </authorList>
    </citation>
    <scope>IDENTIFICATION</scope>
</reference>
<dbReference type="GO" id="GO:0005615">
    <property type="term" value="C:extracellular space"/>
    <property type="evidence" value="ECO:0007669"/>
    <property type="project" value="TreeGrafter"/>
</dbReference>
<dbReference type="FunFam" id="3.10.250.10:FF:000004">
    <property type="entry name" value="Scavenger receptor cysteine-rich type 1 protein M130"/>
    <property type="match status" value="1"/>
</dbReference>
<evidence type="ECO:0000313" key="11">
    <source>
        <dbReference type="RefSeq" id="XP_028275718.1"/>
    </source>
</evidence>
<keyword evidence="6" id="KW-0325">Glycoprotein</keyword>
<comment type="subcellular location">
    <subcellularLocation>
        <location evidence="1">Secreted</location>
    </subcellularLocation>
</comment>
<evidence type="ECO:0000256" key="6">
    <source>
        <dbReference type="ARBA" id="ARBA00023180"/>
    </source>
</evidence>
<evidence type="ECO:0000256" key="7">
    <source>
        <dbReference type="PROSITE-ProRule" id="PRU00196"/>
    </source>
</evidence>
<evidence type="ECO:0000256" key="5">
    <source>
        <dbReference type="ARBA" id="ARBA00023157"/>
    </source>
</evidence>
<dbReference type="SUPFAM" id="SSF56487">
    <property type="entry name" value="SRCR-like"/>
    <property type="match status" value="6"/>
</dbReference>
<dbReference type="GeneID" id="114444992"/>
<dbReference type="RefSeq" id="XP_028275718.1">
    <property type="nucleotide sequence ID" value="XM_028419917.1"/>
</dbReference>
<dbReference type="SMART" id="SM00202">
    <property type="entry name" value="SR"/>
    <property type="match status" value="5"/>
</dbReference>